<dbReference type="InterPro" id="IPR027417">
    <property type="entry name" value="P-loop_NTPase"/>
</dbReference>
<dbReference type="GO" id="GO:1903805">
    <property type="term" value="P:L-valine import across plasma membrane"/>
    <property type="evidence" value="ECO:0007669"/>
    <property type="project" value="TreeGrafter"/>
</dbReference>
<feature type="domain" description="ABC transporter" evidence="4">
    <location>
        <begin position="5"/>
        <end position="256"/>
    </location>
</feature>
<keyword evidence="6" id="KW-1185">Reference proteome</keyword>
<evidence type="ECO:0000313" key="5">
    <source>
        <dbReference type="EMBL" id="GFK94266.1"/>
    </source>
</evidence>
<dbReference type="GO" id="GO:0042941">
    <property type="term" value="P:D-alanine transmembrane transport"/>
    <property type="evidence" value="ECO:0007669"/>
    <property type="project" value="TreeGrafter"/>
</dbReference>
<keyword evidence="3 5" id="KW-0067">ATP-binding</keyword>
<evidence type="ECO:0000313" key="6">
    <source>
        <dbReference type="Proteomes" id="UP000494245"/>
    </source>
</evidence>
<name>A0A6V8LWU2_9BACT</name>
<dbReference type="AlphaFoldDB" id="A0A6V8LWU2"/>
<sequence length="261" mass="28384">MDAILKIDSVSKRFGGLMALSDVSFQVTRGQILGLIGPNGAGKTTMFNCIAGIYKPTEGSILFEREGRHVEVGGSRPEQMTQMGVARTFQNIRLFASLSVLDNVRIGRHCRAAQGFWGAVLRTRAQKAEEKRLVDQSMSYLDFVGLGPKALDLSSALSYGDQRRLEIARALASEPRLLLLDEPAAGMNPQETASLVDLIHAILAKGVDVVLIEHDMKLVMSICQHLVVLDHGVKIAEGGPREIRENPEVIEAYLGRGAAHA</sequence>
<evidence type="ECO:0000256" key="3">
    <source>
        <dbReference type="ARBA" id="ARBA00022840"/>
    </source>
</evidence>
<dbReference type="GO" id="GO:0015188">
    <property type="term" value="F:L-isoleucine transmembrane transporter activity"/>
    <property type="evidence" value="ECO:0007669"/>
    <property type="project" value="TreeGrafter"/>
</dbReference>
<dbReference type="EMBL" id="BLTE01000009">
    <property type="protein sequence ID" value="GFK94266.1"/>
    <property type="molecule type" value="Genomic_DNA"/>
</dbReference>
<evidence type="ECO:0000256" key="1">
    <source>
        <dbReference type="ARBA" id="ARBA00022448"/>
    </source>
</evidence>
<gene>
    <name evidence="5" type="primary">glnQ_4</name>
    <name evidence="5" type="ORF">NNJEOMEG_02108</name>
</gene>
<dbReference type="RefSeq" id="WP_173084184.1">
    <property type="nucleotide sequence ID" value="NZ_BLTE01000009.1"/>
</dbReference>
<protein>
    <submittedName>
        <fullName evidence="5">Glutamine transport ATP-binding protein GlnQ</fullName>
    </submittedName>
</protein>
<reference evidence="5 6" key="1">
    <citation type="submission" date="2020-04" db="EMBL/GenBank/DDBJ databases">
        <authorList>
            <consortium name="Desulfovibrio sp. FSS-1 genome sequencing consortium"/>
            <person name="Shimoshige H."/>
            <person name="Kobayashi H."/>
            <person name="Maekawa T."/>
        </authorList>
    </citation>
    <scope>NUCLEOTIDE SEQUENCE [LARGE SCALE GENOMIC DNA]</scope>
    <source>
        <strain evidence="5 6">SIID29052-01</strain>
    </source>
</reference>
<evidence type="ECO:0000259" key="4">
    <source>
        <dbReference type="PROSITE" id="PS50893"/>
    </source>
</evidence>
<keyword evidence="2" id="KW-0547">Nucleotide-binding</keyword>
<organism evidence="5 6">
    <name type="scientific">Fundidesulfovibrio magnetotacticus</name>
    <dbReference type="NCBI Taxonomy" id="2730080"/>
    <lineage>
        <taxon>Bacteria</taxon>
        <taxon>Pseudomonadati</taxon>
        <taxon>Thermodesulfobacteriota</taxon>
        <taxon>Desulfovibrionia</taxon>
        <taxon>Desulfovibrionales</taxon>
        <taxon>Desulfovibrionaceae</taxon>
        <taxon>Fundidesulfovibrio</taxon>
    </lineage>
</organism>
<dbReference type="InterPro" id="IPR003593">
    <property type="entry name" value="AAA+_ATPase"/>
</dbReference>
<comment type="caution">
    <text evidence="5">The sequence shown here is derived from an EMBL/GenBank/DDBJ whole genome shotgun (WGS) entry which is preliminary data.</text>
</comment>
<dbReference type="InterPro" id="IPR032823">
    <property type="entry name" value="BCA_ABC_TP_C"/>
</dbReference>
<dbReference type="PROSITE" id="PS00211">
    <property type="entry name" value="ABC_TRANSPORTER_1"/>
    <property type="match status" value="1"/>
</dbReference>
<dbReference type="GO" id="GO:0015192">
    <property type="term" value="F:L-phenylalanine transmembrane transporter activity"/>
    <property type="evidence" value="ECO:0007669"/>
    <property type="project" value="TreeGrafter"/>
</dbReference>
<dbReference type="FunFam" id="3.40.50.300:FF:000421">
    <property type="entry name" value="Branched-chain amino acid ABC transporter ATP-binding protein"/>
    <property type="match status" value="1"/>
</dbReference>
<dbReference type="Gene3D" id="3.40.50.300">
    <property type="entry name" value="P-loop containing nucleotide triphosphate hydrolases"/>
    <property type="match status" value="1"/>
</dbReference>
<dbReference type="GO" id="GO:0005886">
    <property type="term" value="C:plasma membrane"/>
    <property type="evidence" value="ECO:0007669"/>
    <property type="project" value="TreeGrafter"/>
</dbReference>
<reference evidence="5 6" key="2">
    <citation type="submission" date="2020-05" db="EMBL/GenBank/DDBJ databases">
        <title>Draft genome sequence of Desulfovibrio sp. strainFSS-1.</title>
        <authorList>
            <person name="Shimoshige H."/>
            <person name="Kobayashi H."/>
            <person name="Maekawa T."/>
        </authorList>
    </citation>
    <scope>NUCLEOTIDE SEQUENCE [LARGE SCALE GENOMIC DNA]</scope>
    <source>
        <strain evidence="5 6">SIID29052-01</strain>
    </source>
</reference>
<dbReference type="GO" id="GO:0005524">
    <property type="term" value="F:ATP binding"/>
    <property type="evidence" value="ECO:0007669"/>
    <property type="project" value="UniProtKB-KW"/>
</dbReference>
<evidence type="ECO:0000256" key="2">
    <source>
        <dbReference type="ARBA" id="ARBA00022741"/>
    </source>
</evidence>
<keyword evidence="1" id="KW-0813">Transport</keyword>
<dbReference type="GO" id="GO:0016887">
    <property type="term" value="F:ATP hydrolysis activity"/>
    <property type="evidence" value="ECO:0007669"/>
    <property type="project" value="InterPro"/>
</dbReference>
<dbReference type="GO" id="GO:1903806">
    <property type="term" value="P:L-isoleucine import across plasma membrane"/>
    <property type="evidence" value="ECO:0007669"/>
    <property type="project" value="TreeGrafter"/>
</dbReference>
<dbReference type="PROSITE" id="PS50893">
    <property type="entry name" value="ABC_TRANSPORTER_2"/>
    <property type="match status" value="1"/>
</dbReference>
<dbReference type="PANTHER" id="PTHR45772">
    <property type="entry name" value="CONSERVED COMPONENT OF ABC TRANSPORTER FOR NATURAL AMINO ACIDS-RELATED"/>
    <property type="match status" value="1"/>
</dbReference>
<dbReference type="InterPro" id="IPR017871">
    <property type="entry name" value="ABC_transporter-like_CS"/>
</dbReference>
<dbReference type="PANTHER" id="PTHR45772:SF7">
    <property type="entry name" value="AMINO ACID ABC TRANSPORTER ATP-BINDING PROTEIN"/>
    <property type="match status" value="1"/>
</dbReference>
<dbReference type="GO" id="GO:0005304">
    <property type="term" value="F:L-valine transmembrane transporter activity"/>
    <property type="evidence" value="ECO:0007669"/>
    <property type="project" value="TreeGrafter"/>
</dbReference>
<accession>A0A6V8LWU2</accession>
<dbReference type="SMART" id="SM00382">
    <property type="entry name" value="AAA"/>
    <property type="match status" value="1"/>
</dbReference>
<dbReference type="InterPro" id="IPR051120">
    <property type="entry name" value="ABC_AA/LPS_Transport"/>
</dbReference>
<proteinExistence type="predicted"/>
<dbReference type="InterPro" id="IPR003439">
    <property type="entry name" value="ABC_transporter-like_ATP-bd"/>
</dbReference>
<dbReference type="CDD" id="cd03219">
    <property type="entry name" value="ABC_Mj1267_LivG_branched"/>
    <property type="match status" value="1"/>
</dbReference>
<dbReference type="Proteomes" id="UP000494245">
    <property type="component" value="Unassembled WGS sequence"/>
</dbReference>
<dbReference type="GO" id="GO:0015808">
    <property type="term" value="P:L-alanine transport"/>
    <property type="evidence" value="ECO:0007669"/>
    <property type="project" value="TreeGrafter"/>
</dbReference>
<dbReference type="Pfam" id="PF00005">
    <property type="entry name" value="ABC_tran"/>
    <property type="match status" value="1"/>
</dbReference>
<dbReference type="SUPFAM" id="SSF52540">
    <property type="entry name" value="P-loop containing nucleoside triphosphate hydrolases"/>
    <property type="match status" value="1"/>
</dbReference>
<dbReference type="Pfam" id="PF12399">
    <property type="entry name" value="BCA_ABC_TP_C"/>
    <property type="match status" value="1"/>
</dbReference>